<feature type="coiled-coil region" evidence="1">
    <location>
        <begin position="92"/>
        <end position="126"/>
    </location>
</feature>
<evidence type="ECO:0000313" key="4">
    <source>
        <dbReference type="Proteomes" id="UP000252085"/>
    </source>
</evidence>
<evidence type="ECO:0000313" key="3">
    <source>
        <dbReference type="EMBL" id="RCJ41150.1"/>
    </source>
</evidence>
<gene>
    <name evidence="3" type="ORF">A6769_38730</name>
</gene>
<dbReference type="Proteomes" id="UP000252085">
    <property type="component" value="Unassembled WGS sequence"/>
</dbReference>
<keyword evidence="1" id="KW-0175">Coiled coil</keyword>
<organism evidence="3 4">
    <name type="scientific">Nostoc punctiforme NIES-2108</name>
    <dbReference type="NCBI Taxonomy" id="1356359"/>
    <lineage>
        <taxon>Bacteria</taxon>
        <taxon>Bacillati</taxon>
        <taxon>Cyanobacteriota</taxon>
        <taxon>Cyanophyceae</taxon>
        <taxon>Nostocales</taxon>
        <taxon>Nostocaceae</taxon>
        <taxon>Nostoc</taxon>
    </lineage>
</organism>
<evidence type="ECO:0000256" key="1">
    <source>
        <dbReference type="SAM" id="Coils"/>
    </source>
</evidence>
<sequence>MEQEIKNAVGLGIPELAIESKPKPEPELKSTVTIYHFSALLSKHEPPKKPTIKNEPSSPRLLDDKCPDWSAHQENHVVNRSNNMSLTLDNRSRNKESSLTQALRQIQQLNSKIAVLEQEHRDYVQKQQNLIAAIAEICISPIQEVQALRILIYRGEASCRQYLRSVLVKQGQASKMTTGQMEKPTLSKRAKNQGFLQNSKK</sequence>
<accession>A0A367RZL1</accession>
<protein>
    <submittedName>
        <fullName evidence="3">Uncharacterized protein</fullName>
    </submittedName>
</protein>
<name>A0A367RZL1_NOSPU</name>
<proteinExistence type="predicted"/>
<comment type="caution">
    <text evidence="3">The sequence shown here is derived from an EMBL/GenBank/DDBJ whole genome shotgun (WGS) entry which is preliminary data.</text>
</comment>
<dbReference type="EMBL" id="LXQE01000031">
    <property type="protein sequence ID" value="RCJ41150.1"/>
    <property type="molecule type" value="Genomic_DNA"/>
</dbReference>
<dbReference type="AlphaFoldDB" id="A0A367RZL1"/>
<feature type="region of interest" description="Disordered" evidence="2">
    <location>
        <begin position="1"/>
        <end position="26"/>
    </location>
</feature>
<reference evidence="3 4" key="1">
    <citation type="submission" date="2016-04" db="EMBL/GenBank/DDBJ databases">
        <authorList>
            <person name="Evans L.H."/>
            <person name="Alamgir A."/>
            <person name="Owens N."/>
            <person name="Weber N.D."/>
            <person name="Virtaneva K."/>
            <person name="Barbian K."/>
            <person name="Babar A."/>
            <person name="Rosenke K."/>
        </authorList>
    </citation>
    <scope>NUCLEOTIDE SEQUENCE [LARGE SCALE GENOMIC DNA]</scope>
    <source>
        <strain evidence="3">NIES-2108</strain>
    </source>
</reference>
<feature type="region of interest" description="Disordered" evidence="2">
    <location>
        <begin position="173"/>
        <end position="201"/>
    </location>
</feature>
<evidence type="ECO:0000256" key="2">
    <source>
        <dbReference type="SAM" id="MobiDB-lite"/>
    </source>
</evidence>